<protein>
    <recommendedName>
        <fullName evidence="10">Peptidase A1 domain-containing protein</fullName>
    </recommendedName>
</protein>
<keyword evidence="3" id="KW-0064">Aspartyl protease</keyword>
<evidence type="ECO:0000256" key="5">
    <source>
        <dbReference type="ARBA" id="ARBA00023145"/>
    </source>
</evidence>
<dbReference type="Gene3D" id="2.40.70.10">
    <property type="entry name" value="Acid Proteases"/>
    <property type="match status" value="2"/>
</dbReference>
<dbReference type="GO" id="GO:0004190">
    <property type="term" value="F:aspartic-type endopeptidase activity"/>
    <property type="evidence" value="ECO:0007669"/>
    <property type="project" value="UniProtKB-KW"/>
</dbReference>
<dbReference type="RefSeq" id="XP_011392647.1">
    <property type="nucleotide sequence ID" value="XM_011394345.1"/>
</dbReference>
<reference evidence="8 9" key="1">
    <citation type="journal article" date="2006" name="Nature">
        <title>Insights from the genome of the biotrophic fungal plant pathogen Ustilago maydis.</title>
        <authorList>
            <person name="Kamper J."/>
            <person name="Kahmann R."/>
            <person name="Bolker M."/>
            <person name="Ma L.J."/>
            <person name="Brefort T."/>
            <person name="Saville B.J."/>
            <person name="Banuett F."/>
            <person name="Kronstad J.W."/>
            <person name="Gold S.E."/>
            <person name="Muller O."/>
            <person name="Perlin M.H."/>
            <person name="Wosten H.A."/>
            <person name="de Vries R."/>
            <person name="Ruiz-Herrera J."/>
            <person name="Reynaga-Pena C.G."/>
            <person name="Snetselaar K."/>
            <person name="McCann M."/>
            <person name="Perez-Martin J."/>
            <person name="Feldbrugge M."/>
            <person name="Basse C.W."/>
            <person name="Steinberg G."/>
            <person name="Ibeas J.I."/>
            <person name="Holloman W."/>
            <person name="Guzman P."/>
            <person name="Farman M."/>
            <person name="Stajich J.E."/>
            <person name="Sentandreu R."/>
            <person name="Gonzalez-Prieto J.M."/>
            <person name="Kennell J.C."/>
            <person name="Molina L."/>
            <person name="Schirawski J."/>
            <person name="Mendoza-Mendoza A."/>
            <person name="Greilinger D."/>
            <person name="Munch K."/>
            <person name="Rossel N."/>
            <person name="Scherer M."/>
            <person name="Vranes M."/>
            <person name="Ladendorf O."/>
            <person name="Vincon V."/>
            <person name="Fuchs U."/>
            <person name="Sandrock B."/>
            <person name="Meng S."/>
            <person name="Ho E.C."/>
            <person name="Cahill M.J."/>
            <person name="Boyce K.J."/>
            <person name="Klose J."/>
            <person name="Klosterman S.J."/>
            <person name="Deelstra H.J."/>
            <person name="Ortiz-Castellanos L."/>
            <person name="Li W."/>
            <person name="Sanchez-Alonso P."/>
            <person name="Schreier P.H."/>
            <person name="Hauser-Hahn I."/>
            <person name="Vaupel M."/>
            <person name="Koopmann E."/>
            <person name="Friedrich G."/>
            <person name="Voss H."/>
            <person name="Schluter T."/>
            <person name="Margolis J."/>
            <person name="Platt D."/>
            <person name="Swimmer C."/>
            <person name="Gnirke A."/>
            <person name="Chen F."/>
            <person name="Vysotskaia V."/>
            <person name="Mannhaupt G."/>
            <person name="Guldener U."/>
            <person name="Munsterkotter M."/>
            <person name="Haase D."/>
            <person name="Oesterheld M."/>
            <person name="Mewes H.W."/>
            <person name="Mauceli E.W."/>
            <person name="DeCaprio D."/>
            <person name="Wade C.M."/>
            <person name="Butler J."/>
            <person name="Young S."/>
            <person name="Jaffe D.B."/>
            <person name="Calvo S."/>
            <person name="Nusbaum C."/>
            <person name="Galagan J."/>
            <person name="Birren B.W."/>
        </authorList>
    </citation>
    <scope>NUCLEOTIDE SEQUENCE [LARGE SCALE GENOMIC DNA]</scope>
    <source>
        <strain evidence="9">DSM 14603 / FGSC 9021 / UM521</strain>
    </source>
</reference>
<evidence type="ECO:0000313" key="8">
    <source>
        <dbReference type="EMBL" id="KIS65870.1"/>
    </source>
</evidence>
<dbReference type="GO" id="GO:0005576">
    <property type="term" value="C:extracellular region"/>
    <property type="evidence" value="ECO:0000318"/>
    <property type="project" value="GO_Central"/>
</dbReference>
<dbReference type="SUPFAM" id="SSF50630">
    <property type="entry name" value="Acid proteases"/>
    <property type="match status" value="1"/>
</dbReference>
<keyword evidence="4" id="KW-0378">Hydrolase</keyword>
<dbReference type="InterPro" id="IPR021109">
    <property type="entry name" value="Peptidase_aspartic_dom_sf"/>
</dbReference>
<evidence type="ECO:0000313" key="9">
    <source>
        <dbReference type="Proteomes" id="UP000000561"/>
    </source>
</evidence>
<feature type="compositionally biased region" description="Low complexity" evidence="6">
    <location>
        <begin position="172"/>
        <end position="185"/>
    </location>
</feature>
<feature type="region of interest" description="Disordered" evidence="6">
    <location>
        <begin position="167"/>
        <end position="215"/>
    </location>
</feature>
<dbReference type="eggNOG" id="ENOG502REAT">
    <property type="taxonomic scope" value="Eukaryota"/>
</dbReference>
<keyword evidence="2 7" id="KW-0732">Signal</keyword>
<keyword evidence="5" id="KW-0865">Zymogen</keyword>
<evidence type="ECO:0000256" key="4">
    <source>
        <dbReference type="ARBA" id="ARBA00022801"/>
    </source>
</evidence>
<feature type="compositionally biased region" description="Low complexity" evidence="6">
    <location>
        <begin position="205"/>
        <end position="215"/>
    </location>
</feature>
<dbReference type="GO" id="GO:0009277">
    <property type="term" value="C:fungal-type cell wall"/>
    <property type="evidence" value="ECO:0000318"/>
    <property type="project" value="GO_Central"/>
</dbReference>
<evidence type="ECO:0000256" key="2">
    <source>
        <dbReference type="ARBA" id="ARBA00022729"/>
    </source>
</evidence>
<evidence type="ECO:0008006" key="10">
    <source>
        <dbReference type="Google" id="ProtNLM"/>
    </source>
</evidence>
<dbReference type="Proteomes" id="UP000000561">
    <property type="component" value="Chromosome 22"/>
</dbReference>
<proteinExistence type="predicted"/>
<evidence type="ECO:0000256" key="6">
    <source>
        <dbReference type="SAM" id="MobiDB-lite"/>
    </source>
</evidence>
<dbReference type="InParanoid" id="A0A0D1DTE6"/>
<evidence type="ECO:0000256" key="3">
    <source>
        <dbReference type="ARBA" id="ARBA00022750"/>
    </source>
</evidence>
<organism evidence="8 9">
    <name type="scientific">Mycosarcoma maydis</name>
    <name type="common">Corn smut fungus</name>
    <name type="synonym">Ustilago maydis</name>
    <dbReference type="NCBI Taxonomy" id="5270"/>
    <lineage>
        <taxon>Eukaryota</taxon>
        <taxon>Fungi</taxon>
        <taxon>Dikarya</taxon>
        <taxon>Basidiomycota</taxon>
        <taxon>Ustilaginomycotina</taxon>
        <taxon>Ustilaginomycetes</taxon>
        <taxon>Ustilaginales</taxon>
        <taxon>Ustilaginaceae</taxon>
        <taxon>Mycosarcoma</taxon>
    </lineage>
</organism>
<evidence type="ECO:0000256" key="1">
    <source>
        <dbReference type="ARBA" id="ARBA00022670"/>
    </source>
</evidence>
<dbReference type="KEGG" id="uma:UMAG_12330"/>
<gene>
    <name evidence="8" type="ORF">UMAG_12330</name>
</gene>
<dbReference type="VEuPathDB" id="FungiDB:UMAG_12330"/>
<feature type="chain" id="PRO_5002229625" description="Peptidase A1 domain-containing protein" evidence="7">
    <location>
        <begin position="25"/>
        <end position="551"/>
    </location>
</feature>
<dbReference type="PANTHER" id="PTHR47965">
    <property type="entry name" value="ASPARTYL PROTEASE-RELATED"/>
    <property type="match status" value="1"/>
</dbReference>
<dbReference type="GO" id="GO:0031505">
    <property type="term" value="P:fungal-type cell wall organization"/>
    <property type="evidence" value="ECO:0000318"/>
    <property type="project" value="GO_Central"/>
</dbReference>
<dbReference type="GO" id="GO:0006508">
    <property type="term" value="P:proteolysis"/>
    <property type="evidence" value="ECO:0007669"/>
    <property type="project" value="UniProtKB-KW"/>
</dbReference>
<dbReference type="InterPro" id="IPR001461">
    <property type="entry name" value="Aspartic_peptidase_A1"/>
</dbReference>
<dbReference type="OrthoDB" id="2551191at2759"/>
<keyword evidence="9" id="KW-1185">Reference proteome</keyword>
<dbReference type="EMBL" id="CM003161">
    <property type="protein sequence ID" value="KIS65870.1"/>
    <property type="molecule type" value="Genomic_DNA"/>
</dbReference>
<dbReference type="GeneID" id="23568075"/>
<dbReference type="PANTHER" id="PTHR47965:SF12">
    <property type="entry name" value="ASPARTIC PROTEINASE 3-RELATED"/>
    <property type="match status" value="1"/>
</dbReference>
<name>A0A0D1DTE6_MYCMD</name>
<accession>A0A0D1DTE6</accession>
<dbReference type="AlphaFoldDB" id="A0A0D1DTE6"/>
<feature type="signal peptide" evidence="7">
    <location>
        <begin position="1"/>
        <end position="24"/>
    </location>
</feature>
<keyword evidence="1" id="KW-0645">Protease</keyword>
<sequence>MTATATRWLLTTVLFTLTSWPCIAQLGKRDSHSLVIPLAYEPTSSLMTASITIGSTHNTYNLIVDTGSPFLVLQNSSFRATSSTWDPHSADQPDLDGAQGYITTTPNANDKKGPVKPKIHFVTDVAWLNEASGQRAGAGAKQGNVTLGLTTLDDLKGAQGILGLSPPFSMVKSAGPSAPPQQQQKGAERQAKAKDKRDNAPKAPPASSASSGQSGSLPSLDVSFLHSYLSVQQRKLLGLTGSSHFYLDFSPASTESPTPIGELVLPLSGTTLPTSVSGYDYNASVTIDPSSGSTYPSHPFWGIAHRSDVSFFLNGTVLPDVKIDALLLDSGTSGIIAPPSEVRKIFAATQGSVTSSSPPNSQAVLGKTSCTSELNMGFSFGSRGSKLKFEAVRRSVGSNGKFVHAQHDGEVSQDDDWMKRGLNDSLTAWKSYVDVGIGGLDSIATGLTGWMHLPIIGKRRVNLHKRLLSVGLADTATPDRDLEKLTIAPSRAQFRADQCPVSLMGSPQVEAMFPSNGPDFKVWILGIEFFQSNLVYHNLDTAQTVIVPRTA</sequence>
<evidence type="ECO:0000256" key="7">
    <source>
        <dbReference type="SAM" id="SignalP"/>
    </source>
</evidence>
<feature type="compositionally biased region" description="Basic and acidic residues" evidence="6">
    <location>
        <begin position="186"/>
        <end position="200"/>
    </location>
</feature>